<dbReference type="EMBL" id="LT607751">
    <property type="protein sequence ID" value="SCG66572.1"/>
    <property type="molecule type" value="Genomic_DNA"/>
</dbReference>
<dbReference type="GO" id="GO:0022857">
    <property type="term" value="F:transmembrane transporter activity"/>
    <property type="evidence" value="ECO:0007669"/>
    <property type="project" value="InterPro"/>
</dbReference>
<evidence type="ECO:0000256" key="7">
    <source>
        <dbReference type="SAM" id="Phobius"/>
    </source>
</evidence>
<feature type="transmembrane region" description="Helical" evidence="7">
    <location>
        <begin position="300"/>
        <end position="324"/>
    </location>
</feature>
<dbReference type="SUPFAM" id="SSF103473">
    <property type="entry name" value="MFS general substrate transporter"/>
    <property type="match status" value="1"/>
</dbReference>
<evidence type="ECO:0000256" key="3">
    <source>
        <dbReference type="ARBA" id="ARBA00022692"/>
    </source>
</evidence>
<organism evidence="8 9">
    <name type="scientific">Micromonospora siamensis</name>
    <dbReference type="NCBI Taxonomy" id="299152"/>
    <lineage>
        <taxon>Bacteria</taxon>
        <taxon>Bacillati</taxon>
        <taxon>Actinomycetota</taxon>
        <taxon>Actinomycetes</taxon>
        <taxon>Micromonosporales</taxon>
        <taxon>Micromonosporaceae</taxon>
        <taxon>Micromonospora</taxon>
    </lineage>
</organism>
<dbReference type="GO" id="GO:0005886">
    <property type="term" value="C:plasma membrane"/>
    <property type="evidence" value="ECO:0007669"/>
    <property type="project" value="UniProtKB-SubCell"/>
</dbReference>
<feature type="transmembrane region" description="Helical" evidence="7">
    <location>
        <begin position="331"/>
        <end position="350"/>
    </location>
</feature>
<dbReference type="InterPro" id="IPR036259">
    <property type="entry name" value="MFS_trans_sf"/>
</dbReference>
<evidence type="ECO:0000256" key="2">
    <source>
        <dbReference type="ARBA" id="ARBA00022475"/>
    </source>
</evidence>
<dbReference type="PANTHER" id="PTHR23513:SF6">
    <property type="entry name" value="MAJOR FACILITATOR SUPERFAMILY ASSOCIATED DOMAIN-CONTAINING PROTEIN"/>
    <property type="match status" value="1"/>
</dbReference>
<keyword evidence="9" id="KW-1185">Reference proteome</keyword>
<dbReference type="AlphaFoldDB" id="A0A1C5J7N1"/>
<feature type="transmembrane region" description="Helical" evidence="7">
    <location>
        <begin position="386"/>
        <end position="412"/>
    </location>
</feature>
<dbReference type="PANTHER" id="PTHR23513">
    <property type="entry name" value="INTEGRAL MEMBRANE EFFLUX PROTEIN-RELATED"/>
    <property type="match status" value="1"/>
</dbReference>
<reference evidence="8 9" key="1">
    <citation type="submission" date="2016-06" db="EMBL/GenBank/DDBJ databases">
        <authorList>
            <person name="Kjaerup R.B."/>
            <person name="Dalgaard T.S."/>
            <person name="Juul-Madsen H.R."/>
        </authorList>
    </citation>
    <scope>NUCLEOTIDE SEQUENCE [LARGE SCALE GENOMIC DNA]</scope>
    <source>
        <strain evidence="8 9">DSM 45097</strain>
    </source>
</reference>
<comment type="subcellular location">
    <subcellularLocation>
        <location evidence="1">Cell membrane</location>
        <topology evidence="1">Multi-pass membrane protein</topology>
    </subcellularLocation>
</comment>
<keyword evidence="4 7" id="KW-1133">Transmembrane helix</keyword>
<dbReference type="CDD" id="cd06173">
    <property type="entry name" value="MFS_MefA_like"/>
    <property type="match status" value="1"/>
</dbReference>
<evidence type="ECO:0000256" key="6">
    <source>
        <dbReference type="SAM" id="MobiDB-lite"/>
    </source>
</evidence>
<dbReference type="InterPro" id="IPR011701">
    <property type="entry name" value="MFS"/>
</dbReference>
<dbReference type="Pfam" id="PF07690">
    <property type="entry name" value="MFS_1"/>
    <property type="match status" value="1"/>
</dbReference>
<gene>
    <name evidence="8" type="ORF">GA0074704_4211</name>
</gene>
<feature type="transmembrane region" description="Helical" evidence="7">
    <location>
        <begin position="273"/>
        <end position="294"/>
    </location>
</feature>
<accession>A0A1C5J7N1</accession>
<evidence type="ECO:0000313" key="8">
    <source>
        <dbReference type="EMBL" id="SCG66572.1"/>
    </source>
</evidence>
<evidence type="ECO:0000313" key="9">
    <source>
        <dbReference type="Proteomes" id="UP000198210"/>
    </source>
</evidence>
<feature type="region of interest" description="Disordered" evidence="6">
    <location>
        <begin position="457"/>
        <end position="479"/>
    </location>
</feature>
<protein>
    <submittedName>
        <fullName evidence="8">Predicted arabinose efflux permease, MFS family</fullName>
    </submittedName>
</protein>
<feature type="region of interest" description="Disordered" evidence="6">
    <location>
        <begin position="1"/>
        <end position="33"/>
    </location>
</feature>
<keyword evidence="3 7" id="KW-0812">Transmembrane</keyword>
<proteinExistence type="predicted"/>
<feature type="transmembrane region" description="Helical" evidence="7">
    <location>
        <begin position="109"/>
        <end position="132"/>
    </location>
</feature>
<evidence type="ECO:0000256" key="5">
    <source>
        <dbReference type="ARBA" id="ARBA00023136"/>
    </source>
</evidence>
<keyword evidence="2" id="KW-1003">Cell membrane</keyword>
<feature type="transmembrane region" description="Helical" evidence="7">
    <location>
        <begin position="356"/>
        <end position="374"/>
    </location>
</feature>
<dbReference type="Proteomes" id="UP000198210">
    <property type="component" value="Chromosome I"/>
</dbReference>
<feature type="transmembrane region" description="Helical" evidence="7">
    <location>
        <begin position="418"/>
        <end position="439"/>
    </location>
</feature>
<feature type="transmembrane region" description="Helical" evidence="7">
    <location>
        <begin position="64"/>
        <end position="97"/>
    </location>
</feature>
<sequence length="479" mass="50174">MPVRDAEQGLTDPTDTARAEAAQADGQTVAATRERPPSLWRNWDYMCWWSGNAVSLLGSNMSNVAFPLLAVFGTGSVLNAGIIAAAGRIGGLLTLLWGGALADRRSRKLILVVAPALQAAMMGVVTVSLLSGPVHVDLLAVMALLSGLVTGVRSGAVLPALRRIVPREQFAARAAQEQGLAMGAQLAGSPLAALLFGVARWLPFGVDALSFFFASIGAALIRHPLGPDREPKGSTATAGDAEDPPKRRRVIADIAEGFRIILRHDFLRYTTGWVAVTNLVGNSFMLLLVALLASRGATPQLIGVTNAGVLAGGILGAFLAGAILRRMSALHVFQTGGWVYVASLALAAVLPAPWQIGLATAAFTFASVPTVTVWESYTARLVPDQLIGRVGAASSFCAQSLTWLGMLLAGWLGSQFGTTVAALCFAGILLPFAVAGHLARSLTLLRTPLDQVNEVSVARTTEPATPGGRRHNRGEERAD</sequence>
<evidence type="ECO:0000256" key="4">
    <source>
        <dbReference type="ARBA" id="ARBA00022989"/>
    </source>
</evidence>
<keyword evidence="5 7" id="KW-0472">Membrane</keyword>
<name>A0A1C5J7N1_9ACTN</name>
<evidence type="ECO:0000256" key="1">
    <source>
        <dbReference type="ARBA" id="ARBA00004651"/>
    </source>
</evidence>
<feature type="transmembrane region" description="Helical" evidence="7">
    <location>
        <begin position="138"/>
        <end position="158"/>
    </location>
</feature>
<dbReference type="Gene3D" id="1.20.1250.20">
    <property type="entry name" value="MFS general substrate transporter like domains"/>
    <property type="match status" value="1"/>
</dbReference>